<dbReference type="EMBL" id="JASCZI010162685">
    <property type="protein sequence ID" value="MED6179214.1"/>
    <property type="molecule type" value="Genomic_DNA"/>
</dbReference>
<accession>A0ABU6W1L1</accession>
<gene>
    <name evidence="1" type="ORF">PIB30_115034</name>
</gene>
<comment type="caution">
    <text evidence="1">The sequence shown here is derived from an EMBL/GenBank/DDBJ whole genome shotgun (WGS) entry which is preliminary data.</text>
</comment>
<keyword evidence="2" id="KW-1185">Reference proteome</keyword>
<evidence type="ECO:0000313" key="1">
    <source>
        <dbReference type="EMBL" id="MED6179214.1"/>
    </source>
</evidence>
<protein>
    <submittedName>
        <fullName evidence="1">Uncharacterized protein</fullName>
    </submittedName>
</protein>
<dbReference type="Proteomes" id="UP001341840">
    <property type="component" value="Unassembled WGS sequence"/>
</dbReference>
<sequence length="60" mass="7062">MAERTFEFDIERVDSKDVRVDSREEKTKTKKTLSVKSRFQTFRVDSCTNNTKKESTLGRT</sequence>
<feature type="non-terminal residue" evidence="1">
    <location>
        <position position="60"/>
    </location>
</feature>
<proteinExistence type="predicted"/>
<evidence type="ECO:0000313" key="2">
    <source>
        <dbReference type="Proteomes" id="UP001341840"/>
    </source>
</evidence>
<name>A0ABU6W1L1_9FABA</name>
<reference evidence="1 2" key="1">
    <citation type="journal article" date="2023" name="Plants (Basel)">
        <title>Bridging the Gap: Combining Genomics and Transcriptomics Approaches to Understand Stylosanthes scabra, an Orphan Legume from the Brazilian Caatinga.</title>
        <authorList>
            <person name="Ferreira-Neto J.R.C."/>
            <person name="da Silva M.D."/>
            <person name="Binneck E."/>
            <person name="de Melo N.F."/>
            <person name="da Silva R.H."/>
            <person name="de Melo A.L.T.M."/>
            <person name="Pandolfi V."/>
            <person name="Bustamante F.O."/>
            <person name="Brasileiro-Vidal A.C."/>
            <person name="Benko-Iseppon A.M."/>
        </authorList>
    </citation>
    <scope>NUCLEOTIDE SEQUENCE [LARGE SCALE GENOMIC DNA]</scope>
    <source>
        <tissue evidence="1">Leaves</tissue>
    </source>
</reference>
<organism evidence="1 2">
    <name type="scientific">Stylosanthes scabra</name>
    <dbReference type="NCBI Taxonomy" id="79078"/>
    <lineage>
        <taxon>Eukaryota</taxon>
        <taxon>Viridiplantae</taxon>
        <taxon>Streptophyta</taxon>
        <taxon>Embryophyta</taxon>
        <taxon>Tracheophyta</taxon>
        <taxon>Spermatophyta</taxon>
        <taxon>Magnoliopsida</taxon>
        <taxon>eudicotyledons</taxon>
        <taxon>Gunneridae</taxon>
        <taxon>Pentapetalae</taxon>
        <taxon>rosids</taxon>
        <taxon>fabids</taxon>
        <taxon>Fabales</taxon>
        <taxon>Fabaceae</taxon>
        <taxon>Papilionoideae</taxon>
        <taxon>50 kb inversion clade</taxon>
        <taxon>dalbergioids sensu lato</taxon>
        <taxon>Dalbergieae</taxon>
        <taxon>Pterocarpus clade</taxon>
        <taxon>Stylosanthes</taxon>
    </lineage>
</organism>